<feature type="transmembrane region" description="Helical" evidence="6">
    <location>
        <begin position="249"/>
        <end position="278"/>
    </location>
</feature>
<dbReference type="RefSeq" id="WP_108004584.1">
    <property type="nucleotide sequence ID" value="NZ_JBHEEX010000012.1"/>
</dbReference>
<evidence type="ECO:0000256" key="4">
    <source>
        <dbReference type="ARBA" id="ARBA00022989"/>
    </source>
</evidence>
<sequence length="343" mass="35874">MKHSYLTAVILIAVIAAVAVGSQVLGIRLYDRIATNLLISLVLVVGLQTFMGNSGLLSFAHIGFMGLGAYTSAVLTIPAQMKGMALPDLYGFMKAVEISPLLAMFAAGLVAAVVAAVVAYPLMRLSDAAAVITSFALLVVLYTVMNNWSAFTNGPRTLFGLPKTTELPVAAIVAAIVVVVALVFKESRTGKLLRASREDEVAAAALGANIPHLRWRAFILAAFIAGIGGALWGHFITSFAPKAFYLKETFLIITMLVIGGANTVTGAVAGTILVTVAYEGLRGTEGALNATAAAAGQVVGLTEIVLALAMIAVMIVKPGGLFPNREIGHILNRTRRKKEIATP</sequence>
<feature type="transmembrane region" description="Helical" evidence="6">
    <location>
        <begin position="57"/>
        <end position="77"/>
    </location>
</feature>
<evidence type="ECO:0000256" key="6">
    <source>
        <dbReference type="SAM" id="Phobius"/>
    </source>
</evidence>
<dbReference type="PANTHER" id="PTHR30482:SF10">
    <property type="entry name" value="HIGH-AFFINITY BRANCHED-CHAIN AMINO ACID TRANSPORT PROTEIN BRAE"/>
    <property type="match status" value="1"/>
</dbReference>
<dbReference type="Proteomes" id="UP000241247">
    <property type="component" value="Unassembled WGS sequence"/>
</dbReference>
<feature type="transmembrane region" description="Helical" evidence="6">
    <location>
        <begin position="217"/>
        <end position="237"/>
    </location>
</feature>
<comment type="subcellular location">
    <subcellularLocation>
        <location evidence="1">Cell membrane</location>
        <topology evidence="1">Multi-pass membrane protein</topology>
    </subcellularLocation>
</comment>
<dbReference type="GO" id="GO:0015658">
    <property type="term" value="F:branched-chain amino acid transmembrane transporter activity"/>
    <property type="evidence" value="ECO:0007669"/>
    <property type="project" value="InterPro"/>
</dbReference>
<feature type="transmembrane region" description="Helical" evidence="6">
    <location>
        <begin position="298"/>
        <end position="316"/>
    </location>
</feature>
<feature type="transmembrane region" description="Helical" evidence="6">
    <location>
        <begin position="98"/>
        <end position="122"/>
    </location>
</feature>
<dbReference type="GO" id="GO:0005886">
    <property type="term" value="C:plasma membrane"/>
    <property type="evidence" value="ECO:0007669"/>
    <property type="project" value="UniProtKB-SubCell"/>
</dbReference>
<evidence type="ECO:0000313" key="7">
    <source>
        <dbReference type="EMBL" id="PTM91523.1"/>
    </source>
</evidence>
<feature type="transmembrane region" description="Helical" evidence="6">
    <location>
        <begin position="166"/>
        <end position="184"/>
    </location>
</feature>
<name>A0A2T5AXS2_MYCDI</name>
<keyword evidence="4 6" id="KW-1133">Transmembrane helix</keyword>
<dbReference type="AlphaFoldDB" id="A0A2T5AXS2"/>
<feature type="transmembrane region" description="Helical" evidence="6">
    <location>
        <begin position="128"/>
        <end position="145"/>
    </location>
</feature>
<keyword evidence="3 6" id="KW-0812">Transmembrane</keyword>
<evidence type="ECO:0000256" key="5">
    <source>
        <dbReference type="ARBA" id="ARBA00023136"/>
    </source>
</evidence>
<evidence type="ECO:0000256" key="3">
    <source>
        <dbReference type="ARBA" id="ARBA00022692"/>
    </source>
</evidence>
<accession>A0A2T5AXS2</accession>
<feature type="transmembrane region" description="Helical" evidence="6">
    <location>
        <begin position="33"/>
        <end position="51"/>
    </location>
</feature>
<proteinExistence type="predicted"/>
<protein>
    <submittedName>
        <fullName evidence="7">Amino acid/amide ABC transporter membrane protein 2 (HAAT family)</fullName>
    </submittedName>
</protein>
<keyword evidence="8" id="KW-1185">Reference proteome</keyword>
<evidence type="ECO:0000256" key="2">
    <source>
        <dbReference type="ARBA" id="ARBA00022475"/>
    </source>
</evidence>
<comment type="caution">
    <text evidence="7">The sequence shown here is derived from an EMBL/GenBank/DDBJ whole genome shotgun (WGS) entry which is preliminary data.</text>
</comment>
<dbReference type="EMBL" id="PZZZ01000009">
    <property type="protein sequence ID" value="PTM91523.1"/>
    <property type="molecule type" value="Genomic_DNA"/>
</dbReference>
<feature type="transmembrane region" description="Helical" evidence="6">
    <location>
        <begin position="6"/>
        <end position="26"/>
    </location>
</feature>
<organism evidence="7 8">
    <name type="scientific">Mycoplana dimorpha</name>
    <dbReference type="NCBI Taxonomy" id="28320"/>
    <lineage>
        <taxon>Bacteria</taxon>
        <taxon>Pseudomonadati</taxon>
        <taxon>Pseudomonadota</taxon>
        <taxon>Alphaproteobacteria</taxon>
        <taxon>Hyphomicrobiales</taxon>
        <taxon>Rhizobiaceae</taxon>
        <taxon>Mycoplana</taxon>
    </lineage>
</organism>
<keyword evidence="2" id="KW-1003">Cell membrane</keyword>
<dbReference type="OrthoDB" id="9804361at2"/>
<dbReference type="CDD" id="cd06581">
    <property type="entry name" value="TM_PBP1_LivM_like"/>
    <property type="match status" value="1"/>
</dbReference>
<dbReference type="PANTHER" id="PTHR30482">
    <property type="entry name" value="HIGH-AFFINITY BRANCHED-CHAIN AMINO ACID TRANSPORT SYSTEM PERMEASE"/>
    <property type="match status" value="1"/>
</dbReference>
<dbReference type="InterPro" id="IPR001851">
    <property type="entry name" value="ABC_transp_permease"/>
</dbReference>
<gene>
    <name evidence="7" type="ORF">C7449_109127</name>
</gene>
<dbReference type="InterPro" id="IPR043428">
    <property type="entry name" value="LivM-like"/>
</dbReference>
<evidence type="ECO:0000313" key="8">
    <source>
        <dbReference type="Proteomes" id="UP000241247"/>
    </source>
</evidence>
<keyword evidence="5 6" id="KW-0472">Membrane</keyword>
<dbReference type="Pfam" id="PF02653">
    <property type="entry name" value="BPD_transp_2"/>
    <property type="match status" value="1"/>
</dbReference>
<evidence type="ECO:0000256" key="1">
    <source>
        <dbReference type="ARBA" id="ARBA00004651"/>
    </source>
</evidence>
<reference evidence="7 8" key="1">
    <citation type="submission" date="2018-04" db="EMBL/GenBank/DDBJ databases">
        <title>Genomic Encyclopedia of Type Strains, Phase IV (KMG-IV): sequencing the most valuable type-strain genomes for metagenomic binning, comparative biology and taxonomic classification.</title>
        <authorList>
            <person name="Goeker M."/>
        </authorList>
    </citation>
    <scope>NUCLEOTIDE SEQUENCE [LARGE SCALE GENOMIC DNA]</scope>
    <source>
        <strain evidence="7 8">DSM 7138</strain>
    </source>
</reference>